<dbReference type="AlphaFoldDB" id="A0A4Z2D8N2"/>
<feature type="non-terminal residue" evidence="1">
    <location>
        <position position="64"/>
    </location>
</feature>
<comment type="caution">
    <text evidence="1">The sequence shown here is derived from an EMBL/GenBank/DDBJ whole genome shotgun (WGS) entry which is preliminary data.</text>
</comment>
<evidence type="ECO:0000313" key="2">
    <source>
        <dbReference type="Proteomes" id="UP000311919"/>
    </source>
</evidence>
<organism evidence="1 2">
    <name type="scientific">Schistosoma japonicum</name>
    <name type="common">Blood fluke</name>
    <dbReference type="NCBI Taxonomy" id="6182"/>
    <lineage>
        <taxon>Eukaryota</taxon>
        <taxon>Metazoa</taxon>
        <taxon>Spiralia</taxon>
        <taxon>Lophotrochozoa</taxon>
        <taxon>Platyhelminthes</taxon>
        <taxon>Trematoda</taxon>
        <taxon>Digenea</taxon>
        <taxon>Strigeidida</taxon>
        <taxon>Schistosomatoidea</taxon>
        <taxon>Schistosomatidae</taxon>
        <taxon>Schistosoma</taxon>
    </lineage>
</organism>
<dbReference type="OrthoDB" id="6229751at2759"/>
<proteinExistence type="predicted"/>
<accession>A0A4Z2D8N2</accession>
<protein>
    <submittedName>
        <fullName evidence="1">Polyprotein</fullName>
    </submittedName>
</protein>
<evidence type="ECO:0000313" key="1">
    <source>
        <dbReference type="EMBL" id="TNN12857.1"/>
    </source>
</evidence>
<gene>
    <name evidence="1" type="ORF">EWB00_003343</name>
</gene>
<name>A0A4Z2D8N2_SCHJA</name>
<dbReference type="Proteomes" id="UP000311919">
    <property type="component" value="Unassembled WGS sequence"/>
</dbReference>
<reference evidence="1 2" key="1">
    <citation type="submission" date="2019-03" db="EMBL/GenBank/DDBJ databases">
        <title>An improved genome assembly of the fluke Schistosoma japonicum.</title>
        <authorList>
            <person name="Hu W."/>
            <person name="Luo F."/>
            <person name="Yin M."/>
            <person name="Mo X."/>
            <person name="Sun C."/>
            <person name="Wu Q."/>
            <person name="Zhu B."/>
            <person name="Xiang M."/>
            <person name="Wang J."/>
            <person name="Wang Y."/>
            <person name="Zhang T."/>
            <person name="Xu B."/>
            <person name="Zheng H."/>
            <person name="Feng Z."/>
        </authorList>
    </citation>
    <scope>NUCLEOTIDE SEQUENCE [LARGE SCALE GENOMIC DNA]</scope>
    <source>
        <strain evidence="1">HuSjv2</strain>
        <tissue evidence="1">Worms</tissue>
    </source>
</reference>
<sequence>GGQTITRHQSMKSLIVGLSHVGKCRLPGWGPRVNCNEWLGTLSDIAQNRSQWRKRIHSLTLSKS</sequence>
<dbReference type="EMBL" id="SKCS01000207">
    <property type="protein sequence ID" value="TNN12857.1"/>
    <property type="molecule type" value="Genomic_DNA"/>
</dbReference>
<keyword evidence="2" id="KW-1185">Reference proteome</keyword>
<feature type="non-terminal residue" evidence="1">
    <location>
        <position position="1"/>
    </location>
</feature>